<organism evidence="3 4">
    <name type="scientific">Helcococcus kunzii ATCC 51366</name>
    <dbReference type="NCBI Taxonomy" id="883114"/>
    <lineage>
        <taxon>Bacteria</taxon>
        <taxon>Bacillati</taxon>
        <taxon>Bacillota</taxon>
        <taxon>Tissierellia</taxon>
        <taxon>Tissierellales</taxon>
        <taxon>Peptoniphilaceae</taxon>
        <taxon>Helcococcus</taxon>
    </lineage>
</organism>
<dbReference type="OrthoDB" id="1634626at2"/>
<sequence length="370" mass="43179">MYSIKLSENILRKRKEKNITQEELANFMMVTKASVSKWENGQSHPDILLLPNLASFFNITVDELIGYESQLSESQIRKIIRELKNEISKENYDDIFNKSKKMVKQYYSCFSFINSIAIFLFNHLDLVDNKEKVRRYLLYILDLFDRVLTESSTYSLKNISAYMKSACLLSLSRFDEVLEILRDTEDEMSTDILAISAYLNKGELTKSQQLLDISMYKKIIELSNLLIMKIQLNNESWEKSINKMESLNKIYNIENMNVGVIINFYIIAAKSYIIHDKSDIAEKYIVNLLKVLSNIIKSEPVLKGEDCFMDVEAWLNNNLILSSNSYRSSKTIVNSIIDQIKKEKLFVEILNRPKVISLIKILNNKYRKQI</sequence>
<dbReference type="Gene3D" id="1.10.260.40">
    <property type="entry name" value="lambda repressor-like DNA-binding domains"/>
    <property type="match status" value="1"/>
</dbReference>
<dbReference type="HOGENOM" id="CLU_056925_1_0_9"/>
<dbReference type="InterPro" id="IPR010982">
    <property type="entry name" value="Lambda_DNA-bd_dom_sf"/>
</dbReference>
<evidence type="ECO:0000256" key="1">
    <source>
        <dbReference type="ARBA" id="ARBA00023125"/>
    </source>
</evidence>
<evidence type="ECO:0000313" key="4">
    <source>
        <dbReference type="Proteomes" id="UP000004191"/>
    </source>
</evidence>
<reference evidence="3 4" key="1">
    <citation type="submission" date="2012-01" db="EMBL/GenBank/DDBJ databases">
        <title>The Genome Sequence of Helcococcus kunzii ATCC 51366.</title>
        <authorList>
            <consortium name="The Broad Institute Genome Sequencing Platform"/>
            <person name="Earl A."/>
            <person name="Ward D."/>
            <person name="Feldgarden M."/>
            <person name="Gevers D."/>
            <person name="Huys G."/>
            <person name="Young S.K."/>
            <person name="Zeng Q."/>
            <person name="Gargeya S."/>
            <person name="Fitzgerald M."/>
            <person name="Haas B."/>
            <person name="Abouelleil A."/>
            <person name="Alvarado L."/>
            <person name="Arachchi H.M."/>
            <person name="Berlin A."/>
            <person name="Chapman S.B."/>
            <person name="Gearin G."/>
            <person name="Goldberg J."/>
            <person name="Griggs A."/>
            <person name="Gujja S."/>
            <person name="Hansen M."/>
            <person name="Heiman D."/>
            <person name="Howarth C."/>
            <person name="Larimer J."/>
            <person name="Lui A."/>
            <person name="MacDonald P.J.P."/>
            <person name="McCowen C."/>
            <person name="Montmayeur A."/>
            <person name="Murphy C."/>
            <person name="Neiman D."/>
            <person name="Pearson M."/>
            <person name="Priest M."/>
            <person name="Roberts A."/>
            <person name="Saif S."/>
            <person name="Shea T."/>
            <person name="Sisk P."/>
            <person name="Stolte C."/>
            <person name="Sykes S."/>
            <person name="Wortman J."/>
            <person name="Nusbaum C."/>
            <person name="Birren B."/>
        </authorList>
    </citation>
    <scope>NUCLEOTIDE SEQUENCE [LARGE SCALE GENOMIC DNA]</scope>
    <source>
        <strain evidence="3 4">ATCC 51366</strain>
    </source>
</reference>
<dbReference type="eggNOG" id="COG1396">
    <property type="taxonomic scope" value="Bacteria"/>
</dbReference>
<keyword evidence="1" id="KW-0238">DNA-binding</keyword>
<dbReference type="InterPro" id="IPR001387">
    <property type="entry name" value="Cro/C1-type_HTH"/>
</dbReference>
<evidence type="ECO:0000259" key="2">
    <source>
        <dbReference type="PROSITE" id="PS50943"/>
    </source>
</evidence>
<dbReference type="RefSeq" id="WP_005397015.1">
    <property type="nucleotide sequence ID" value="NZ_JH601088.1"/>
</dbReference>
<dbReference type="PANTHER" id="PTHR46558:SF11">
    <property type="entry name" value="HTH-TYPE TRANSCRIPTIONAL REGULATOR XRE"/>
    <property type="match status" value="1"/>
</dbReference>
<dbReference type="Pfam" id="PF01381">
    <property type="entry name" value="HTH_3"/>
    <property type="match status" value="1"/>
</dbReference>
<dbReference type="STRING" id="883114.HMPREF9709_00156"/>
<dbReference type="EMBL" id="AGEI01000003">
    <property type="protein sequence ID" value="EHR36060.1"/>
    <property type="molecule type" value="Genomic_DNA"/>
</dbReference>
<dbReference type="GO" id="GO:0003677">
    <property type="term" value="F:DNA binding"/>
    <property type="evidence" value="ECO:0007669"/>
    <property type="project" value="UniProtKB-KW"/>
</dbReference>
<dbReference type="CDD" id="cd00093">
    <property type="entry name" value="HTH_XRE"/>
    <property type="match status" value="1"/>
</dbReference>
<accession>H3NL79</accession>
<dbReference type="GeneID" id="96998178"/>
<proteinExistence type="predicted"/>
<evidence type="ECO:0000313" key="3">
    <source>
        <dbReference type="EMBL" id="EHR36060.1"/>
    </source>
</evidence>
<dbReference type="AlphaFoldDB" id="H3NL79"/>
<dbReference type="SUPFAM" id="SSF47413">
    <property type="entry name" value="lambda repressor-like DNA-binding domains"/>
    <property type="match status" value="1"/>
</dbReference>
<protein>
    <recommendedName>
        <fullName evidence="2">HTH cro/C1-type domain-containing protein</fullName>
    </recommendedName>
</protein>
<name>H3NL79_9FIRM</name>
<dbReference type="PROSITE" id="PS50943">
    <property type="entry name" value="HTH_CROC1"/>
    <property type="match status" value="1"/>
</dbReference>
<dbReference type="SMART" id="SM00530">
    <property type="entry name" value="HTH_XRE"/>
    <property type="match status" value="1"/>
</dbReference>
<gene>
    <name evidence="3" type="ORF">HMPREF9709_00156</name>
</gene>
<keyword evidence="4" id="KW-1185">Reference proteome</keyword>
<dbReference type="PANTHER" id="PTHR46558">
    <property type="entry name" value="TRACRIPTIONAL REGULATORY PROTEIN-RELATED-RELATED"/>
    <property type="match status" value="1"/>
</dbReference>
<dbReference type="Proteomes" id="UP000004191">
    <property type="component" value="Unassembled WGS sequence"/>
</dbReference>
<comment type="caution">
    <text evidence="3">The sequence shown here is derived from an EMBL/GenBank/DDBJ whole genome shotgun (WGS) entry which is preliminary data.</text>
</comment>
<feature type="domain" description="HTH cro/C1-type" evidence="2">
    <location>
        <begin position="10"/>
        <end position="64"/>
    </location>
</feature>